<evidence type="ECO:0000259" key="7">
    <source>
        <dbReference type="Pfam" id="PF01494"/>
    </source>
</evidence>
<dbReference type="Proteomes" id="UP001271007">
    <property type="component" value="Unassembled WGS sequence"/>
</dbReference>
<dbReference type="SUPFAM" id="SSF51905">
    <property type="entry name" value="FAD/NAD(P)-binding domain"/>
    <property type="match status" value="1"/>
</dbReference>
<evidence type="ECO:0000313" key="8">
    <source>
        <dbReference type="EMBL" id="KAK3059186.1"/>
    </source>
</evidence>
<keyword evidence="9" id="KW-1185">Reference proteome</keyword>
<comment type="similarity">
    <text evidence="2">Belongs to the paxM FAD-dependent monooxygenase family.</text>
</comment>
<organism evidence="8 9">
    <name type="scientific">Extremus antarcticus</name>
    <dbReference type="NCBI Taxonomy" id="702011"/>
    <lineage>
        <taxon>Eukaryota</taxon>
        <taxon>Fungi</taxon>
        <taxon>Dikarya</taxon>
        <taxon>Ascomycota</taxon>
        <taxon>Pezizomycotina</taxon>
        <taxon>Dothideomycetes</taxon>
        <taxon>Dothideomycetidae</taxon>
        <taxon>Mycosphaerellales</taxon>
        <taxon>Extremaceae</taxon>
        <taxon>Extremus</taxon>
    </lineage>
</organism>
<name>A0AAJ0GKD7_9PEZI</name>
<evidence type="ECO:0000256" key="3">
    <source>
        <dbReference type="ARBA" id="ARBA00022630"/>
    </source>
</evidence>
<dbReference type="InterPro" id="IPR050493">
    <property type="entry name" value="FAD-dep_Monooxygenase_BioMet"/>
</dbReference>
<proteinExistence type="inferred from homology"/>
<comment type="caution">
    <text evidence="8">The sequence shown here is derived from an EMBL/GenBank/DDBJ whole genome shotgun (WGS) entry which is preliminary data.</text>
</comment>
<evidence type="ECO:0000256" key="2">
    <source>
        <dbReference type="ARBA" id="ARBA00007992"/>
    </source>
</evidence>
<accession>A0AAJ0GKD7</accession>
<keyword evidence="6" id="KW-0503">Monooxygenase</keyword>
<dbReference type="AlphaFoldDB" id="A0AAJ0GKD7"/>
<dbReference type="InterPro" id="IPR002938">
    <property type="entry name" value="FAD-bd"/>
</dbReference>
<dbReference type="InterPro" id="IPR036188">
    <property type="entry name" value="FAD/NAD-bd_sf"/>
</dbReference>
<evidence type="ECO:0000256" key="1">
    <source>
        <dbReference type="ARBA" id="ARBA00001974"/>
    </source>
</evidence>
<comment type="cofactor">
    <cofactor evidence="1">
        <name>FAD</name>
        <dbReference type="ChEBI" id="CHEBI:57692"/>
    </cofactor>
</comment>
<dbReference type="GO" id="GO:0004497">
    <property type="term" value="F:monooxygenase activity"/>
    <property type="evidence" value="ECO:0007669"/>
    <property type="project" value="UniProtKB-KW"/>
</dbReference>
<evidence type="ECO:0000256" key="5">
    <source>
        <dbReference type="ARBA" id="ARBA00023002"/>
    </source>
</evidence>
<gene>
    <name evidence="8" type="ORF">LTR09_000752</name>
</gene>
<sequence>MSTIERREPNGISVLVSGAGIGGLMAALECWRIGCNVRVFERSKTNVTSGDSFTIGPSALDTFKHWPDMEKQCYEIAYYPLLSQFNLKGEKIAGPVEMSKFIHSHKVPNRIARHMRPDFHAVLLEQLKAIGIYLEYGKEVVDYFENAQGGQAGVVLEDGSKHSTDLVIAADGVRSPSWGLVAGQPVANRSSGNAIFRVAYPVEHALTDPMIAEHFQLTDDGRSVMEMWAGPGAYAMFWRNKDFMT</sequence>
<evidence type="ECO:0000256" key="4">
    <source>
        <dbReference type="ARBA" id="ARBA00022827"/>
    </source>
</evidence>
<reference evidence="8" key="1">
    <citation type="submission" date="2023-04" db="EMBL/GenBank/DDBJ databases">
        <title>Black Yeasts Isolated from many extreme environments.</title>
        <authorList>
            <person name="Coleine C."/>
            <person name="Stajich J.E."/>
            <person name="Selbmann L."/>
        </authorList>
    </citation>
    <scope>NUCLEOTIDE SEQUENCE</scope>
    <source>
        <strain evidence="8">CCFEE 5312</strain>
    </source>
</reference>
<dbReference type="GO" id="GO:0071949">
    <property type="term" value="F:FAD binding"/>
    <property type="evidence" value="ECO:0007669"/>
    <property type="project" value="InterPro"/>
</dbReference>
<keyword evidence="5" id="KW-0560">Oxidoreductase</keyword>
<evidence type="ECO:0000256" key="6">
    <source>
        <dbReference type="ARBA" id="ARBA00023033"/>
    </source>
</evidence>
<dbReference type="PANTHER" id="PTHR13789:SF315">
    <property type="entry name" value="FAD-DEPENDENT MONOOXYGENASE MDPD"/>
    <property type="match status" value="1"/>
</dbReference>
<keyword evidence="3" id="KW-0285">Flavoprotein</keyword>
<dbReference type="Gene3D" id="3.50.50.60">
    <property type="entry name" value="FAD/NAD(P)-binding domain"/>
    <property type="match status" value="1"/>
</dbReference>
<dbReference type="Pfam" id="PF01494">
    <property type="entry name" value="FAD_binding_3"/>
    <property type="match status" value="1"/>
</dbReference>
<keyword evidence="4" id="KW-0274">FAD</keyword>
<dbReference type="PANTHER" id="PTHR13789">
    <property type="entry name" value="MONOOXYGENASE"/>
    <property type="match status" value="1"/>
</dbReference>
<dbReference type="EMBL" id="JAWDJX010000001">
    <property type="protein sequence ID" value="KAK3059186.1"/>
    <property type="molecule type" value="Genomic_DNA"/>
</dbReference>
<protein>
    <recommendedName>
        <fullName evidence="7">FAD-binding domain-containing protein</fullName>
    </recommendedName>
</protein>
<feature type="domain" description="FAD-binding" evidence="7">
    <location>
        <begin position="13"/>
        <end position="177"/>
    </location>
</feature>
<evidence type="ECO:0000313" key="9">
    <source>
        <dbReference type="Proteomes" id="UP001271007"/>
    </source>
</evidence>